<dbReference type="EMBL" id="QEAN01000443">
    <property type="protein sequence ID" value="TPX36851.1"/>
    <property type="molecule type" value="Genomic_DNA"/>
</dbReference>
<organism evidence="4 6">
    <name type="scientific">Synchytrium endobioticum</name>
    <dbReference type="NCBI Taxonomy" id="286115"/>
    <lineage>
        <taxon>Eukaryota</taxon>
        <taxon>Fungi</taxon>
        <taxon>Fungi incertae sedis</taxon>
        <taxon>Chytridiomycota</taxon>
        <taxon>Chytridiomycota incertae sedis</taxon>
        <taxon>Chytridiomycetes</taxon>
        <taxon>Synchytriales</taxon>
        <taxon>Synchytriaceae</taxon>
        <taxon>Synchytrium</taxon>
    </lineage>
</organism>
<dbReference type="VEuPathDB" id="FungiDB:SeMB42_g07012"/>
<name>A0A507CBJ8_9FUNG</name>
<feature type="region of interest" description="Disordered" evidence="2">
    <location>
        <begin position="436"/>
        <end position="455"/>
    </location>
</feature>
<dbReference type="GO" id="GO:0008270">
    <property type="term" value="F:zinc ion binding"/>
    <property type="evidence" value="ECO:0007669"/>
    <property type="project" value="InterPro"/>
</dbReference>
<dbReference type="PANTHER" id="PTHR12963:SF4">
    <property type="entry name" value="ACTIVATING SIGNAL COINTEGRATOR 1"/>
    <property type="match status" value="1"/>
</dbReference>
<feature type="domain" description="TRIP4/RQT4 C2HC5-type zinc finger" evidence="3">
    <location>
        <begin position="213"/>
        <end position="259"/>
    </location>
</feature>
<dbReference type="STRING" id="286115.A0A507CBJ8"/>
<dbReference type="GO" id="GO:0180022">
    <property type="term" value="C:RQC-trigger complex"/>
    <property type="evidence" value="ECO:0007669"/>
    <property type="project" value="InterPro"/>
</dbReference>
<feature type="compositionally biased region" description="Polar residues" evidence="2">
    <location>
        <begin position="150"/>
        <end position="177"/>
    </location>
</feature>
<protein>
    <recommendedName>
        <fullName evidence="3">TRIP4/RQT4 C2HC5-type zinc finger domain-containing protein</fullName>
    </recommendedName>
</protein>
<feature type="region of interest" description="Disordered" evidence="2">
    <location>
        <begin position="330"/>
        <end position="354"/>
    </location>
</feature>
<reference evidence="6 7" key="1">
    <citation type="journal article" date="2019" name="Sci. Rep.">
        <title>Comparative genomics of chytrid fungi reveal insights into the obligate biotrophic and pathogenic lifestyle of Synchytrium endobioticum.</title>
        <authorList>
            <person name="van de Vossenberg B.T.L.H."/>
            <person name="Warris S."/>
            <person name="Nguyen H.D.T."/>
            <person name="van Gent-Pelzer M.P.E."/>
            <person name="Joly D.L."/>
            <person name="van de Geest H.C."/>
            <person name="Bonants P.J.M."/>
            <person name="Smith D.S."/>
            <person name="Levesque C.A."/>
            <person name="van der Lee T.A.J."/>
        </authorList>
    </citation>
    <scope>NUCLEOTIDE SEQUENCE [LARGE SCALE GENOMIC DNA]</scope>
    <source>
        <strain evidence="5 7">LEV6574</strain>
        <strain evidence="4 6">MB42</strain>
    </source>
</reference>
<keyword evidence="1" id="KW-0175">Coiled coil</keyword>
<dbReference type="GO" id="GO:0072344">
    <property type="term" value="P:rescue of stalled ribosome"/>
    <property type="evidence" value="ECO:0007669"/>
    <property type="project" value="InterPro"/>
</dbReference>
<dbReference type="AlphaFoldDB" id="A0A507CBJ8"/>
<dbReference type="OrthoDB" id="338816at2759"/>
<feature type="compositionally biased region" description="Polar residues" evidence="2">
    <location>
        <begin position="478"/>
        <end position="507"/>
    </location>
</feature>
<evidence type="ECO:0000313" key="4">
    <source>
        <dbReference type="EMBL" id="TPX36851.1"/>
    </source>
</evidence>
<comment type="caution">
    <text evidence="4">The sequence shown here is derived from an EMBL/GenBank/DDBJ whole genome shotgun (WGS) entry which is preliminary data.</text>
</comment>
<dbReference type="GO" id="GO:0005634">
    <property type="term" value="C:nucleus"/>
    <property type="evidence" value="ECO:0007669"/>
    <property type="project" value="InterPro"/>
</dbReference>
<sequence length="543" mass="59174">MGKESGDIMSSEFDKWVLDRLSALLGLPVEELGEMLPSLASLSSRAQVEEHLYGMLGRDQKVQTFVNEFYSKRFQAASSISQSLTNGSADKGVIQKGSMPSKHVSSQFKNQENLYRKNQNELVYFAGGKKKPSPAILDPAEVSVANAESLSNQIVPTSEPTSTANSSETKTDSTQPMNKKARKERAKAAGLTLSEFDRLTTASGAYAGSKRVVCDCLGSKHGLLTNCLTCGRIICNLEGPGECFTCHTIVVSKDQQRTLLAKRMVQGLPGTQDDGDFQASQKLQLQQALEKAEQTKARLLDYDMNSIARTKVHDVASDFDLDAAARDKWASQKERQDAARVAQQKRAEDEERSKRRVLTIDVVNKRVTVEAPDDRNAPPETIPRNSPSHRSQSADVMAQNQTMDASSSTTESGSTGLFVNPTLVIRPAFVQVELPVSNPGRRQRSTNMSGSEKAEDAIENYVPGLAPKQTAPSRRKSISNATNADTVTPPTSTSQHKTDQTRTNARSKSAKPRLQTDFDDYSAFDVVSARAFDASLGDEPACG</sequence>
<dbReference type="Proteomes" id="UP000320475">
    <property type="component" value="Unassembled WGS sequence"/>
</dbReference>
<feature type="region of interest" description="Disordered" evidence="2">
    <location>
        <begin position="463"/>
        <end position="516"/>
    </location>
</feature>
<evidence type="ECO:0000313" key="6">
    <source>
        <dbReference type="Proteomes" id="UP000317494"/>
    </source>
</evidence>
<dbReference type="Pfam" id="PF06221">
    <property type="entry name" value="zf-C2HC5"/>
    <property type="match status" value="1"/>
</dbReference>
<dbReference type="Proteomes" id="UP000317494">
    <property type="component" value="Unassembled WGS sequence"/>
</dbReference>
<dbReference type="InterPro" id="IPR009349">
    <property type="entry name" value="TRIP4/RQT4_C2HC5_Znf"/>
</dbReference>
<evidence type="ECO:0000313" key="7">
    <source>
        <dbReference type="Proteomes" id="UP000320475"/>
    </source>
</evidence>
<dbReference type="GO" id="GO:0045893">
    <property type="term" value="P:positive regulation of DNA-templated transcription"/>
    <property type="evidence" value="ECO:0007669"/>
    <property type="project" value="TreeGrafter"/>
</dbReference>
<proteinExistence type="predicted"/>
<evidence type="ECO:0000313" key="5">
    <source>
        <dbReference type="EMBL" id="TPX40368.1"/>
    </source>
</evidence>
<dbReference type="PANTHER" id="PTHR12963">
    <property type="entry name" value="THYROID RECEPTOR INTERACTING PROTEIN RELATED"/>
    <property type="match status" value="1"/>
</dbReference>
<feature type="region of interest" description="Disordered" evidence="2">
    <location>
        <begin position="150"/>
        <end position="186"/>
    </location>
</feature>
<evidence type="ECO:0000256" key="1">
    <source>
        <dbReference type="SAM" id="Coils"/>
    </source>
</evidence>
<dbReference type="EMBL" id="QEAM01000393">
    <property type="protein sequence ID" value="TPX40368.1"/>
    <property type="molecule type" value="Genomic_DNA"/>
</dbReference>
<dbReference type="InterPro" id="IPR039128">
    <property type="entry name" value="TRIP4-like"/>
</dbReference>
<feature type="compositionally biased region" description="Polar residues" evidence="2">
    <location>
        <begin position="383"/>
        <end position="405"/>
    </location>
</feature>
<feature type="region of interest" description="Disordered" evidence="2">
    <location>
        <begin position="369"/>
        <end position="414"/>
    </location>
</feature>
<gene>
    <name evidence="5" type="ORF">SeLEV6574_g06649</name>
    <name evidence="4" type="ORF">SeMB42_g07012</name>
</gene>
<evidence type="ECO:0000259" key="3">
    <source>
        <dbReference type="Pfam" id="PF06221"/>
    </source>
</evidence>
<accession>A0A507CBJ8</accession>
<feature type="coiled-coil region" evidence="1">
    <location>
        <begin position="278"/>
        <end position="305"/>
    </location>
</feature>
<keyword evidence="6" id="KW-1185">Reference proteome</keyword>
<evidence type="ECO:0000256" key="2">
    <source>
        <dbReference type="SAM" id="MobiDB-lite"/>
    </source>
</evidence>